<keyword evidence="1" id="KW-0472">Membrane</keyword>
<sequence length="140" mass="14901">MSFQIVVWILTALAAVAIVLTRLRLSGDASAGQFSISRRLPVAHFVFGTVALVLWLGVLVSPEDTFTGGPLFGILAIACWWITAVLGLLVLARWLPSRGRHVPDAEGDSWSDGPGLSLLAHLGMVVGVLVFTYAYLTAAV</sequence>
<evidence type="ECO:0000256" key="1">
    <source>
        <dbReference type="SAM" id="Phobius"/>
    </source>
</evidence>
<feature type="transmembrane region" description="Helical" evidence="1">
    <location>
        <begin position="41"/>
        <end position="60"/>
    </location>
</feature>
<name>A0A1H4JWH2_9ACTN</name>
<reference evidence="3" key="1">
    <citation type="submission" date="2016-10" db="EMBL/GenBank/DDBJ databases">
        <authorList>
            <person name="Varghese N."/>
            <person name="Submissions S."/>
        </authorList>
    </citation>
    <scope>NUCLEOTIDE SEQUENCE [LARGE SCALE GENOMIC DNA]</scope>
    <source>
        <strain evidence="3">DSM 22017</strain>
    </source>
</reference>
<evidence type="ECO:0000313" key="3">
    <source>
        <dbReference type="Proteomes" id="UP000198742"/>
    </source>
</evidence>
<feature type="transmembrane region" description="Helical" evidence="1">
    <location>
        <begin position="72"/>
        <end position="95"/>
    </location>
</feature>
<evidence type="ECO:0000313" key="2">
    <source>
        <dbReference type="EMBL" id="SEB50523.1"/>
    </source>
</evidence>
<dbReference type="AlphaFoldDB" id="A0A1H4JWH2"/>
<keyword evidence="3" id="KW-1185">Reference proteome</keyword>
<dbReference type="STRING" id="402596.SAMN04489844_0327"/>
<gene>
    <name evidence="2" type="ORF">SAMN04489844_0327</name>
</gene>
<dbReference type="EMBL" id="FNRT01000002">
    <property type="protein sequence ID" value="SEB50523.1"/>
    <property type="molecule type" value="Genomic_DNA"/>
</dbReference>
<keyword evidence="1" id="KW-0812">Transmembrane</keyword>
<keyword evidence="1" id="KW-1133">Transmembrane helix</keyword>
<organism evidence="2 3">
    <name type="scientific">Nocardioides exalbidus</name>
    <dbReference type="NCBI Taxonomy" id="402596"/>
    <lineage>
        <taxon>Bacteria</taxon>
        <taxon>Bacillati</taxon>
        <taxon>Actinomycetota</taxon>
        <taxon>Actinomycetes</taxon>
        <taxon>Propionibacteriales</taxon>
        <taxon>Nocardioidaceae</taxon>
        <taxon>Nocardioides</taxon>
    </lineage>
</organism>
<dbReference type="Proteomes" id="UP000198742">
    <property type="component" value="Unassembled WGS sequence"/>
</dbReference>
<protein>
    <submittedName>
        <fullName evidence="2">Uncharacterized protein</fullName>
    </submittedName>
</protein>
<accession>A0A1H4JWH2</accession>
<dbReference type="RefSeq" id="WP_090967559.1">
    <property type="nucleotide sequence ID" value="NZ_FNRT01000002.1"/>
</dbReference>
<feature type="transmembrane region" description="Helical" evidence="1">
    <location>
        <begin position="115"/>
        <end position="136"/>
    </location>
</feature>
<proteinExistence type="predicted"/>